<dbReference type="STRING" id="5786.F0ZSR5"/>
<dbReference type="GeneID" id="10504816"/>
<dbReference type="Pfam" id="PF00022">
    <property type="entry name" value="Actin"/>
    <property type="match status" value="2"/>
</dbReference>
<dbReference type="Gene3D" id="3.90.640.10">
    <property type="entry name" value="Actin, Chain A, domain 4"/>
    <property type="match status" value="1"/>
</dbReference>
<dbReference type="OMA" id="KDACINT"/>
<dbReference type="Gene3D" id="3.30.420.40">
    <property type="match status" value="2"/>
</dbReference>
<sequence>MVGFGWEKNHGEINDRANFPIHHGIIKYWDEFESFMQYIFEKEYQVDSKDQKVLLSESPYNSNDNRNRLNEIMFEKFNLDQLNVTPTHRLTLYATGNTTGTVVECGGGISYSIPVFEDLVNGGQIEMIPSYNLGFGGHHLTRYLKSLLLNDSASSNVDIPYEYAREIKEKIGYVSNHFKEEMNSPPEFHSYQLPDGNTIEIGSERFCCAEPLFHPLLINYNNMGIHKIVYDSILKCGETFQKPLFEKIILGGGTSLFKGFTTRLNNELQNLISATPASPFSNSVKIIAPENRGLASWLGGSIKASSDSIFQSNLITKKQYEERGHIHTSNLYVQQ</sequence>
<dbReference type="SUPFAM" id="SSF53067">
    <property type="entry name" value="Actin-like ATPase domain"/>
    <property type="match status" value="2"/>
</dbReference>
<protein>
    <recommendedName>
        <fullName evidence="4">Actin</fullName>
    </recommendedName>
</protein>
<dbReference type="SMART" id="SM00268">
    <property type="entry name" value="ACTIN"/>
    <property type="match status" value="1"/>
</dbReference>
<dbReference type="GO" id="GO:0015629">
    <property type="term" value="C:actin cytoskeleton"/>
    <property type="evidence" value="ECO:0000318"/>
    <property type="project" value="GO_Central"/>
</dbReference>
<dbReference type="InterPro" id="IPR043129">
    <property type="entry name" value="ATPase_NBD"/>
</dbReference>
<accession>F0ZSR5</accession>
<dbReference type="InterPro" id="IPR004000">
    <property type="entry name" value="Actin"/>
</dbReference>
<dbReference type="PANTHER" id="PTHR11937">
    <property type="entry name" value="ACTIN"/>
    <property type="match status" value="1"/>
</dbReference>
<proteinExistence type="inferred from homology"/>
<evidence type="ECO:0000256" key="1">
    <source>
        <dbReference type="RuleBase" id="RU000487"/>
    </source>
</evidence>
<dbReference type="eggNOG" id="KOG0676">
    <property type="taxonomic scope" value="Eukaryota"/>
</dbReference>
<evidence type="ECO:0000313" key="3">
    <source>
        <dbReference type="Proteomes" id="UP000001064"/>
    </source>
</evidence>
<evidence type="ECO:0008006" key="4">
    <source>
        <dbReference type="Google" id="ProtNLM"/>
    </source>
</evidence>
<dbReference type="AlphaFoldDB" id="F0ZSR5"/>
<dbReference type="EMBL" id="GL871162">
    <property type="protein sequence ID" value="EGC33024.1"/>
    <property type="molecule type" value="Genomic_DNA"/>
</dbReference>
<dbReference type="InParanoid" id="F0ZSR5"/>
<evidence type="ECO:0000313" key="2">
    <source>
        <dbReference type="EMBL" id="EGC33024.1"/>
    </source>
</evidence>
<keyword evidence="3" id="KW-1185">Reference proteome</keyword>
<comment type="similarity">
    <text evidence="1">Belongs to the actin family.</text>
</comment>
<dbReference type="RefSeq" id="XP_003290451.1">
    <property type="nucleotide sequence ID" value="XM_003290403.1"/>
</dbReference>
<organism evidence="2 3">
    <name type="scientific">Dictyostelium purpureum</name>
    <name type="common">Slime mold</name>
    <dbReference type="NCBI Taxonomy" id="5786"/>
    <lineage>
        <taxon>Eukaryota</taxon>
        <taxon>Amoebozoa</taxon>
        <taxon>Evosea</taxon>
        <taxon>Eumycetozoa</taxon>
        <taxon>Dictyostelia</taxon>
        <taxon>Dictyosteliales</taxon>
        <taxon>Dictyosteliaceae</taxon>
        <taxon>Dictyostelium</taxon>
    </lineage>
</organism>
<dbReference type="KEGG" id="dpp:DICPUDRAFT_95143"/>
<dbReference type="VEuPathDB" id="AmoebaDB:DICPUDRAFT_95143"/>
<name>F0ZSR5_DICPU</name>
<gene>
    <name evidence="2" type="ORF">DICPUDRAFT_95143</name>
</gene>
<dbReference type="PRINTS" id="PR00190">
    <property type="entry name" value="ACTIN"/>
</dbReference>
<dbReference type="Proteomes" id="UP000001064">
    <property type="component" value="Unassembled WGS sequence"/>
</dbReference>
<reference evidence="3" key="1">
    <citation type="journal article" date="2011" name="Genome Biol.">
        <title>Comparative genomics of the social amoebae Dictyostelium discoideum and Dictyostelium purpureum.</title>
        <authorList>
            <consortium name="US DOE Joint Genome Institute (JGI-PGF)"/>
            <person name="Sucgang R."/>
            <person name="Kuo A."/>
            <person name="Tian X."/>
            <person name="Salerno W."/>
            <person name="Parikh A."/>
            <person name="Feasley C.L."/>
            <person name="Dalin E."/>
            <person name="Tu H."/>
            <person name="Huang E."/>
            <person name="Barry K."/>
            <person name="Lindquist E."/>
            <person name="Shapiro H."/>
            <person name="Bruce D."/>
            <person name="Schmutz J."/>
            <person name="Salamov A."/>
            <person name="Fey P."/>
            <person name="Gaudet P."/>
            <person name="Anjard C."/>
            <person name="Babu M.M."/>
            <person name="Basu S."/>
            <person name="Bushmanova Y."/>
            <person name="van der Wel H."/>
            <person name="Katoh-Kurasawa M."/>
            <person name="Dinh C."/>
            <person name="Coutinho P.M."/>
            <person name="Saito T."/>
            <person name="Elias M."/>
            <person name="Schaap P."/>
            <person name="Kay R.R."/>
            <person name="Henrissat B."/>
            <person name="Eichinger L."/>
            <person name="Rivero F."/>
            <person name="Putnam N.H."/>
            <person name="West C.M."/>
            <person name="Loomis W.F."/>
            <person name="Chisholm R.L."/>
            <person name="Shaulsky G."/>
            <person name="Strassmann J.E."/>
            <person name="Queller D.C."/>
            <person name="Kuspa A."/>
            <person name="Grigoriev I.V."/>
        </authorList>
    </citation>
    <scope>NUCLEOTIDE SEQUENCE [LARGE SCALE GENOMIC DNA]</scope>
    <source>
        <strain evidence="3">QSDP1</strain>
    </source>
</reference>